<proteinExistence type="predicted"/>
<accession>S0FWG2</accession>
<comment type="caution">
    <text evidence="2">The sequence shown here is derived from an EMBL/GenBank/DDBJ whole genome shotgun (WGS) entry which is preliminary data.</text>
</comment>
<protein>
    <submittedName>
        <fullName evidence="2">Putative multitransmembrane protein</fullName>
    </submittedName>
</protein>
<reference evidence="2 3" key="1">
    <citation type="journal article" date="2013" name="Genome Announc.">
        <title>Draft Genome Sequence of the Cellulolytic, Mesophilic, Anaerobic Bacterium Clostridium termitidis Strain CT1112 (DSM 5398).</title>
        <authorList>
            <person name="Lal S."/>
            <person name="Ramachandran U."/>
            <person name="Zhang X."/>
            <person name="Munir R."/>
            <person name="Sparling R."/>
            <person name="Levin D.B."/>
        </authorList>
    </citation>
    <scope>NUCLEOTIDE SEQUENCE [LARGE SCALE GENOMIC DNA]</scope>
    <source>
        <strain evidence="2 3">CT1112</strain>
    </source>
</reference>
<evidence type="ECO:0000313" key="3">
    <source>
        <dbReference type="Proteomes" id="UP000014155"/>
    </source>
</evidence>
<feature type="transmembrane region" description="Helical" evidence="1">
    <location>
        <begin position="255"/>
        <end position="276"/>
    </location>
</feature>
<dbReference type="STRING" id="1195236.CTER_0501"/>
<feature type="transmembrane region" description="Helical" evidence="1">
    <location>
        <begin position="153"/>
        <end position="171"/>
    </location>
</feature>
<name>S0FWG2_RUMCE</name>
<dbReference type="InterPro" id="IPR012507">
    <property type="entry name" value="YibE_F"/>
</dbReference>
<keyword evidence="1" id="KW-0812">Transmembrane</keyword>
<feature type="transmembrane region" description="Helical" evidence="1">
    <location>
        <begin position="123"/>
        <end position="146"/>
    </location>
</feature>
<dbReference type="PANTHER" id="PTHR41771">
    <property type="entry name" value="MEMBRANE PROTEIN-RELATED"/>
    <property type="match status" value="1"/>
</dbReference>
<evidence type="ECO:0000313" key="2">
    <source>
        <dbReference type="EMBL" id="EMS73509.1"/>
    </source>
</evidence>
<evidence type="ECO:0000256" key="1">
    <source>
        <dbReference type="SAM" id="Phobius"/>
    </source>
</evidence>
<feature type="transmembrane region" description="Helical" evidence="1">
    <location>
        <begin position="177"/>
        <end position="197"/>
    </location>
</feature>
<keyword evidence="1" id="KW-1133">Transmembrane helix</keyword>
<sequence length="402" mass="44905">MKSFLKTVAYLIFIFLSILFIYYGNRYVCHNQYNKGINYEREEELNYLVFAEVKTIDKIIKDTSDPSSQKIYFKAEIFGDKNYNNNLVIGTQILDDTDKNVAQVSPGDKVVLLPMDDDLIFQYYYRFDKIVILGVVFAALVIVLGGIKGIKTILALAMTCLSIFFVFIPAIGRGYNIYFSSCIICLYIIITTFIIVYGYNRKSMVAAISCLTGVVFSVIITFLMDSWMKLTGYINDETYMLGNIFGIKDLDVKAIIFSMITIGAMGAIMDVSMSITTSLYEIKSSKTNATAMSLLKSGISIGRDIMGTMTNTLILAYIGSSLIVVLIYAGSNYSLLSLVNKEELIFEFLQSLVGSLSILLTIPITAVISSVFFTDVNKYPEGRSKLRKLPAGSGRSEKIQHH</sequence>
<dbReference type="AlphaFoldDB" id="S0FWG2"/>
<dbReference type="Pfam" id="PF07907">
    <property type="entry name" value="YibE_F"/>
    <property type="match status" value="1"/>
</dbReference>
<dbReference type="PATRIC" id="fig|1195236.3.peg.820"/>
<organism evidence="2 3">
    <name type="scientific">Ruminiclostridium cellobioparum subsp. termitidis CT1112</name>
    <dbReference type="NCBI Taxonomy" id="1195236"/>
    <lineage>
        <taxon>Bacteria</taxon>
        <taxon>Bacillati</taxon>
        <taxon>Bacillota</taxon>
        <taxon>Clostridia</taxon>
        <taxon>Eubacteriales</taxon>
        <taxon>Oscillospiraceae</taxon>
        <taxon>Ruminiclostridium</taxon>
    </lineage>
</organism>
<feature type="transmembrane region" description="Helical" evidence="1">
    <location>
        <begin position="351"/>
        <end position="373"/>
    </location>
</feature>
<gene>
    <name evidence="2" type="ORF">CTER_0501</name>
</gene>
<dbReference type="PANTHER" id="PTHR41771:SF1">
    <property type="entry name" value="MEMBRANE PROTEIN"/>
    <property type="match status" value="1"/>
</dbReference>
<feature type="transmembrane region" description="Helical" evidence="1">
    <location>
        <begin position="313"/>
        <end position="331"/>
    </location>
</feature>
<dbReference type="eggNOG" id="COG5438">
    <property type="taxonomic scope" value="Bacteria"/>
</dbReference>
<dbReference type="EMBL" id="AORV01000018">
    <property type="protein sequence ID" value="EMS73509.1"/>
    <property type="molecule type" value="Genomic_DNA"/>
</dbReference>
<keyword evidence="3" id="KW-1185">Reference proteome</keyword>
<dbReference type="RefSeq" id="WP_004623821.1">
    <property type="nucleotide sequence ID" value="NZ_AORV01000018.1"/>
</dbReference>
<feature type="transmembrane region" description="Helical" evidence="1">
    <location>
        <begin position="204"/>
        <end position="224"/>
    </location>
</feature>
<feature type="transmembrane region" description="Helical" evidence="1">
    <location>
        <begin position="7"/>
        <end position="24"/>
    </location>
</feature>
<dbReference type="Proteomes" id="UP000014155">
    <property type="component" value="Unassembled WGS sequence"/>
</dbReference>
<keyword evidence="1" id="KW-0472">Membrane</keyword>